<evidence type="ECO:0000313" key="4">
    <source>
        <dbReference type="Proteomes" id="UP001172101"/>
    </source>
</evidence>
<keyword evidence="2" id="KW-0812">Transmembrane</keyword>
<name>A0AA39ZT33_9PEZI</name>
<keyword evidence="2" id="KW-1133">Transmembrane helix</keyword>
<feature type="compositionally biased region" description="Low complexity" evidence="1">
    <location>
        <begin position="198"/>
        <end position="210"/>
    </location>
</feature>
<comment type="caution">
    <text evidence="3">The sequence shown here is derived from an EMBL/GenBank/DDBJ whole genome shotgun (WGS) entry which is preliminary data.</text>
</comment>
<dbReference type="Proteomes" id="UP001172101">
    <property type="component" value="Unassembled WGS sequence"/>
</dbReference>
<sequence length="346" mass="37944">MSSSYTAGQLYRRRFPNGHQCASADVESHHVDGAADDMRLRLVRSLFTAITSTDSSDPRHRRVLDSRLESAVQGMRDSNHVLRHVLRGCPTTSKSAAVHYIANAIADHLSHPVRSEPGIELVGIFISEPPQDGDRRGQPFSVKFLRGRAGRWRRGGAHAVFIEVCPWSQPEFRGVRQASVGPPDRSGTARPATGPGEAWWWAPSSSSSPSNAAEPVQAGRQQRQNRETTVAAARGNDVQEALPFPVREERADWAGIIKWICAAVIAIDVVGAVVFIGMLGQALSTRTHRVSRPIRPYKVPLVKRRAIDPTLGELVSMLGKLASTTGRVARKLTEMERLRPVTSARP</sequence>
<dbReference type="AlphaFoldDB" id="A0AA39ZT33"/>
<protein>
    <submittedName>
        <fullName evidence="3">Uncharacterized protein</fullName>
    </submittedName>
</protein>
<reference evidence="3" key="1">
    <citation type="submission" date="2023-06" db="EMBL/GenBank/DDBJ databases">
        <title>Genome-scale phylogeny and comparative genomics of the fungal order Sordariales.</title>
        <authorList>
            <consortium name="Lawrence Berkeley National Laboratory"/>
            <person name="Hensen N."/>
            <person name="Bonometti L."/>
            <person name="Westerberg I."/>
            <person name="Brannstrom I.O."/>
            <person name="Guillou S."/>
            <person name="Cros-Aarteil S."/>
            <person name="Calhoun S."/>
            <person name="Haridas S."/>
            <person name="Kuo A."/>
            <person name="Mondo S."/>
            <person name="Pangilinan J."/>
            <person name="Riley R."/>
            <person name="LaButti K."/>
            <person name="Andreopoulos B."/>
            <person name="Lipzen A."/>
            <person name="Chen C."/>
            <person name="Yanf M."/>
            <person name="Daum C."/>
            <person name="Ng V."/>
            <person name="Clum A."/>
            <person name="Steindorff A."/>
            <person name="Ohm R."/>
            <person name="Martin F."/>
            <person name="Silar P."/>
            <person name="Natvig D."/>
            <person name="Lalanne C."/>
            <person name="Gautier V."/>
            <person name="Ament-velasquez S.L."/>
            <person name="Kruys A."/>
            <person name="Hutchinson M.I."/>
            <person name="Powell A.J."/>
            <person name="Barry K."/>
            <person name="Miller A.N."/>
            <person name="Grigoriev I.V."/>
            <person name="Debuchy R."/>
            <person name="Gladieux P."/>
            <person name="Thoren M.H."/>
            <person name="Johannesson H."/>
        </authorList>
    </citation>
    <scope>NUCLEOTIDE SEQUENCE</scope>
    <source>
        <strain evidence="3">SMH2392-1A</strain>
    </source>
</reference>
<accession>A0AA39ZT33</accession>
<feature type="region of interest" description="Disordered" evidence="1">
    <location>
        <begin position="175"/>
        <end position="232"/>
    </location>
</feature>
<gene>
    <name evidence="3" type="ORF">B0T26DRAFT_756686</name>
</gene>
<dbReference type="RefSeq" id="XP_060289981.1">
    <property type="nucleotide sequence ID" value="XM_060446140.1"/>
</dbReference>
<keyword evidence="4" id="KW-1185">Reference proteome</keyword>
<evidence type="ECO:0000256" key="1">
    <source>
        <dbReference type="SAM" id="MobiDB-lite"/>
    </source>
</evidence>
<organism evidence="3 4">
    <name type="scientific">Lasiosphaeria miniovina</name>
    <dbReference type="NCBI Taxonomy" id="1954250"/>
    <lineage>
        <taxon>Eukaryota</taxon>
        <taxon>Fungi</taxon>
        <taxon>Dikarya</taxon>
        <taxon>Ascomycota</taxon>
        <taxon>Pezizomycotina</taxon>
        <taxon>Sordariomycetes</taxon>
        <taxon>Sordariomycetidae</taxon>
        <taxon>Sordariales</taxon>
        <taxon>Lasiosphaeriaceae</taxon>
        <taxon>Lasiosphaeria</taxon>
    </lineage>
</organism>
<dbReference type="GeneID" id="85329410"/>
<keyword evidence="2" id="KW-0472">Membrane</keyword>
<evidence type="ECO:0000313" key="3">
    <source>
        <dbReference type="EMBL" id="KAK0703122.1"/>
    </source>
</evidence>
<dbReference type="EMBL" id="JAUIRO010000008">
    <property type="protein sequence ID" value="KAK0703122.1"/>
    <property type="molecule type" value="Genomic_DNA"/>
</dbReference>
<proteinExistence type="predicted"/>
<feature type="transmembrane region" description="Helical" evidence="2">
    <location>
        <begin position="256"/>
        <end position="279"/>
    </location>
</feature>
<evidence type="ECO:0000256" key="2">
    <source>
        <dbReference type="SAM" id="Phobius"/>
    </source>
</evidence>